<accession>A0ACC2R3J0</accession>
<proteinExistence type="predicted"/>
<protein>
    <submittedName>
        <fullName evidence="1">Uncharacterized protein</fullName>
    </submittedName>
</protein>
<dbReference type="EMBL" id="CM056782">
    <property type="protein sequence ID" value="KAJ8732081.1"/>
    <property type="molecule type" value="Genomic_DNA"/>
</dbReference>
<keyword evidence="2" id="KW-1185">Reference proteome</keyword>
<evidence type="ECO:0000313" key="2">
    <source>
        <dbReference type="Proteomes" id="UP001231649"/>
    </source>
</evidence>
<evidence type="ECO:0000313" key="1">
    <source>
        <dbReference type="EMBL" id="KAJ8732081.1"/>
    </source>
</evidence>
<name>A0ACC2R3J0_9NEOP</name>
<dbReference type="Proteomes" id="UP001231649">
    <property type="component" value="Chromosome 6"/>
</dbReference>
<reference evidence="1" key="1">
    <citation type="submission" date="2023-03" db="EMBL/GenBank/DDBJ databases">
        <title>Chromosome-level genomes of two armyworms, Mythimna separata and Mythimna loreyi, provide insights into the biosynthesis and reception of sex pheromones.</title>
        <authorList>
            <person name="Zhao H."/>
        </authorList>
    </citation>
    <scope>NUCLEOTIDE SEQUENCE</scope>
    <source>
        <strain evidence="1">BeijingLab</strain>
    </source>
</reference>
<organism evidence="1 2">
    <name type="scientific">Mythimna loreyi</name>
    <dbReference type="NCBI Taxonomy" id="667449"/>
    <lineage>
        <taxon>Eukaryota</taxon>
        <taxon>Metazoa</taxon>
        <taxon>Ecdysozoa</taxon>
        <taxon>Arthropoda</taxon>
        <taxon>Hexapoda</taxon>
        <taxon>Insecta</taxon>
        <taxon>Pterygota</taxon>
        <taxon>Neoptera</taxon>
        <taxon>Endopterygota</taxon>
        <taxon>Lepidoptera</taxon>
        <taxon>Glossata</taxon>
        <taxon>Ditrysia</taxon>
        <taxon>Noctuoidea</taxon>
        <taxon>Noctuidae</taxon>
        <taxon>Noctuinae</taxon>
        <taxon>Hadenini</taxon>
        <taxon>Mythimna</taxon>
    </lineage>
</organism>
<gene>
    <name evidence="1" type="ORF">PYW08_014811</name>
</gene>
<comment type="caution">
    <text evidence="1">The sequence shown here is derived from an EMBL/GenBank/DDBJ whole genome shotgun (WGS) entry which is preliminary data.</text>
</comment>
<sequence length="253" mass="28677">MDTSFVKFFILWIICENVVLTTSMVLKGTANANNNRRQKRSPANNFSLFSFNPLSTAKESFSAVENIFSGNHGNQQHHNNYQKPIEVGNPYGNVRNTNTLLPGDFPSRNGIPKPQNDYPRPQNDYPRPQNDYSRPQNDYPRPQNDYQNKNDWPRENKNKVEKPVQDTTQKPSTKTVPERNNEVLKDTSEVPSNGEVDKQLLDYIFQQSQFNYDAAGTTVDSNTDIVTETGAFETTTEDFNRILPPAAVASLLG</sequence>